<dbReference type="InterPro" id="IPR058922">
    <property type="entry name" value="WHD_DRP"/>
</dbReference>
<dbReference type="Gene3D" id="1.10.8.430">
    <property type="entry name" value="Helical domain of apoptotic protease-activating factors"/>
    <property type="match status" value="1"/>
</dbReference>
<dbReference type="Pfam" id="PF00931">
    <property type="entry name" value="NB-ARC"/>
    <property type="match status" value="1"/>
</dbReference>
<dbReference type="GO" id="GO:0051607">
    <property type="term" value="P:defense response to virus"/>
    <property type="evidence" value="ECO:0007669"/>
    <property type="project" value="UniProtKB-ARBA"/>
</dbReference>
<dbReference type="GO" id="GO:0005524">
    <property type="term" value="F:ATP binding"/>
    <property type="evidence" value="ECO:0007669"/>
    <property type="project" value="UniProtKB-KW"/>
</dbReference>
<dbReference type="InterPro" id="IPR055414">
    <property type="entry name" value="LRR_R13L4/SHOC2-like"/>
</dbReference>
<keyword evidence="5" id="KW-0611">Plant defense</keyword>
<proteinExistence type="inferred from homology"/>
<dbReference type="InterPro" id="IPR036388">
    <property type="entry name" value="WH-like_DNA-bd_sf"/>
</dbReference>
<dbReference type="InterPro" id="IPR044974">
    <property type="entry name" value="Disease_R_plants"/>
</dbReference>
<evidence type="ECO:0000259" key="7">
    <source>
        <dbReference type="Pfam" id="PF00931"/>
    </source>
</evidence>
<evidence type="ECO:0000259" key="8">
    <source>
        <dbReference type="Pfam" id="PF23559"/>
    </source>
</evidence>
<dbReference type="Proteomes" id="UP001630127">
    <property type="component" value="Unassembled WGS sequence"/>
</dbReference>
<comment type="similarity">
    <text evidence="1">Belongs to the disease resistance NB-LRR family.</text>
</comment>
<dbReference type="FunFam" id="1.10.10.10:FF:000322">
    <property type="entry name" value="Probable disease resistance protein At1g63360"/>
    <property type="match status" value="1"/>
</dbReference>
<dbReference type="Gene3D" id="3.40.50.300">
    <property type="entry name" value="P-loop containing nucleotide triphosphate hydrolases"/>
    <property type="match status" value="1"/>
</dbReference>
<dbReference type="Gene3D" id="1.10.10.10">
    <property type="entry name" value="Winged helix-like DNA-binding domain superfamily/Winged helix DNA-binding domain"/>
    <property type="match status" value="1"/>
</dbReference>
<evidence type="ECO:0000256" key="2">
    <source>
        <dbReference type="ARBA" id="ARBA00022614"/>
    </source>
</evidence>
<sequence>MSEAAMVEAALAGVTIEKLRQLLAVRGIESLKSELEEMVWLLKRNQEKQLLLWKNREEEDGDEKLKELVYDVDDLVDEIIYCLEMQTIKSQRRRGWSQNFWLTLEKSSLIHNLFQILEIIIPSSKFLQGEDVAALTRRIRLVNARLLSKASGGIGKAVIPEIGGQRECGGGAADLDLDLDGGDDDFWKSSPVDLGAAADDDYDNGAAVVGMDGSRKELISRLLANDDKEEQGFLKVVSIWGMGGIGKTTLANQVYNDFSVRSHYDCIAWANVGKDFHTRTILEDLLLQNLFCRNRDDMMPFSDLDLAQKLYESLQQKKRYLIVLDDVWAIDAWDCLRIAFPSITTASSRVLLTTRDSQVALKIASSLSSSSVPANKGFVHPMSCLNPDESWELLRKTALRGHSFSDSKVDAELVDIGKDIVNHCKGLPLAIKLMAGLLASKPNTLQDWKMVHRSLVSCQTMDDQGSQGTAEISRILALSYDLLPYRLKPCFLYMGVFPERAEISTKLLCHLWLAEGFIPSAHGLDQGSMMDVAERYLDELVIRSMVLVQKQDFSTSRRLKYFRVHNLLRDFCLLKAKEQSFCDTITFRRANDKELGSSSPISAPRIRRLALSFEDGCVVPDNWNSGKCLQYVTSPPKLSDLKDLSRLRGLYLSGFNYKVLRLPSVKGELFPRRFLSLRHLPQVLSDLANFKCLRVLLFSGFNFNVTMFPTGIEKLFRLRYLSMRDCNISRLPSTLGSLLNLETLDLGEGTWITMLIPNELQKLSRLRHLYLPHTYEAYEADKLELDGLVRLETLVNFDSRQCRVKDLRKFTKLRKLVARIDGNFQDLEEIIDCINTSLDCLRFLSLDVRTYDSENCFVIHKLLGCVKLHVLQIEGRTGKLPLWISRSLTEINLSGSELDDDPMEKLEKLPNLSILVLRNNAFLGKHMTCSPTGMLELKYLSLSTLQNLENLTVQKGGMPKLSTLVLEGCQSLNKLPEGLSFLASLQELTVSQMPSAFMDRLNKTGEDFPKFQHAPVIRVSWPS</sequence>
<dbReference type="InterPro" id="IPR027417">
    <property type="entry name" value="P-loop_NTPase"/>
</dbReference>
<keyword evidence="11" id="KW-1185">Reference proteome</keyword>
<evidence type="ECO:0000256" key="1">
    <source>
        <dbReference type="ARBA" id="ARBA00008894"/>
    </source>
</evidence>
<feature type="domain" description="Disease resistance R13L4/SHOC-2-like LRR" evidence="9">
    <location>
        <begin position="682"/>
        <end position="991"/>
    </location>
</feature>
<dbReference type="InterPro" id="IPR042197">
    <property type="entry name" value="Apaf_helical"/>
</dbReference>
<comment type="caution">
    <text evidence="10">The sequence shown here is derived from an EMBL/GenBank/DDBJ whole genome shotgun (WGS) entry which is preliminary data.</text>
</comment>
<dbReference type="InterPro" id="IPR032675">
    <property type="entry name" value="LRR_dom_sf"/>
</dbReference>
<gene>
    <name evidence="10" type="ORF">ACH5RR_032913</name>
</gene>
<evidence type="ECO:0000256" key="4">
    <source>
        <dbReference type="ARBA" id="ARBA00022741"/>
    </source>
</evidence>
<dbReference type="InterPro" id="IPR002182">
    <property type="entry name" value="NB-ARC"/>
</dbReference>
<dbReference type="PANTHER" id="PTHR23155">
    <property type="entry name" value="DISEASE RESISTANCE PROTEIN RP"/>
    <property type="match status" value="1"/>
</dbReference>
<dbReference type="AlphaFoldDB" id="A0ABD2YJI5"/>
<name>A0ABD2YJI5_9GENT</name>
<organism evidence="10 11">
    <name type="scientific">Cinchona calisaya</name>
    <dbReference type="NCBI Taxonomy" id="153742"/>
    <lineage>
        <taxon>Eukaryota</taxon>
        <taxon>Viridiplantae</taxon>
        <taxon>Streptophyta</taxon>
        <taxon>Embryophyta</taxon>
        <taxon>Tracheophyta</taxon>
        <taxon>Spermatophyta</taxon>
        <taxon>Magnoliopsida</taxon>
        <taxon>eudicotyledons</taxon>
        <taxon>Gunneridae</taxon>
        <taxon>Pentapetalae</taxon>
        <taxon>asterids</taxon>
        <taxon>lamiids</taxon>
        <taxon>Gentianales</taxon>
        <taxon>Rubiaceae</taxon>
        <taxon>Cinchonoideae</taxon>
        <taxon>Cinchoneae</taxon>
        <taxon>Cinchona</taxon>
    </lineage>
</organism>
<evidence type="ECO:0000313" key="11">
    <source>
        <dbReference type="Proteomes" id="UP001630127"/>
    </source>
</evidence>
<reference evidence="10 11" key="1">
    <citation type="submission" date="2024-11" db="EMBL/GenBank/DDBJ databases">
        <title>A near-complete genome assembly of Cinchona calisaya.</title>
        <authorList>
            <person name="Lian D.C."/>
            <person name="Zhao X.W."/>
            <person name="Wei L."/>
        </authorList>
    </citation>
    <scope>NUCLEOTIDE SEQUENCE [LARGE SCALE GENOMIC DNA]</scope>
    <source>
        <tissue evidence="10">Nenye</tissue>
    </source>
</reference>
<dbReference type="FunFam" id="3.40.50.300:FF:001091">
    <property type="entry name" value="Probable disease resistance protein At1g61300"/>
    <property type="match status" value="1"/>
</dbReference>
<keyword evidence="4" id="KW-0547">Nucleotide-binding</keyword>
<dbReference type="SUPFAM" id="SSF52540">
    <property type="entry name" value="P-loop containing nucleoside triphosphate hydrolases"/>
    <property type="match status" value="1"/>
</dbReference>
<keyword evidence="2" id="KW-0433">Leucine-rich repeat</keyword>
<feature type="domain" description="Disease resistance protein winged helix" evidence="8">
    <location>
        <begin position="496"/>
        <end position="571"/>
    </location>
</feature>
<accession>A0ABD2YJI5</accession>
<evidence type="ECO:0000313" key="10">
    <source>
        <dbReference type="EMBL" id="KAL3507531.1"/>
    </source>
</evidence>
<feature type="domain" description="NB-ARC" evidence="7">
    <location>
        <begin position="217"/>
        <end position="400"/>
    </location>
</feature>
<dbReference type="SUPFAM" id="SSF52058">
    <property type="entry name" value="L domain-like"/>
    <property type="match status" value="1"/>
</dbReference>
<keyword evidence="3" id="KW-0677">Repeat</keyword>
<evidence type="ECO:0000256" key="3">
    <source>
        <dbReference type="ARBA" id="ARBA00022737"/>
    </source>
</evidence>
<keyword evidence="6" id="KW-0067">ATP-binding</keyword>
<dbReference type="Pfam" id="PF23598">
    <property type="entry name" value="LRR_14"/>
    <property type="match status" value="1"/>
</dbReference>
<evidence type="ECO:0000256" key="5">
    <source>
        <dbReference type="ARBA" id="ARBA00022821"/>
    </source>
</evidence>
<dbReference type="Pfam" id="PF23559">
    <property type="entry name" value="WHD_DRP"/>
    <property type="match status" value="1"/>
</dbReference>
<dbReference type="PRINTS" id="PR00364">
    <property type="entry name" value="DISEASERSIST"/>
</dbReference>
<dbReference type="Gene3D" id="3.80.10.10">
    <property type="entry name" value="Ribonuclease Inhibitor"/>
    <property type="match status" value="1"/>
</dbReference>
<dbReference type="EMBL" id="JBJUIK010000013">
    <property type="protein sequence ID" value="KAL3507531.1"/>
    <property type="molecule type" value="Genomic_DNA"/>
</dbReference>
<dbReference type="Gene3D" id="1.20.5.4130">
    <property type="match status" value="1"/>
</dbReference>
<dbReference type="PANTHER" id="PTHR23155:SF1185">
    <property type="entry name" value="DISEASE RESISTANCE RPP8-LIKE PROTEIN 3-RELATED"/>
    <property type="match status" value="1"/>
</dbReference>
<evidence type="ECO:0000259" key="9">
    <source>
        <dbReference type="Pfam" id="PF23598"/>
    </source>
</evidence>
<evidence type="ECO:0000256" key="6">
    <source>
        <dbReference type="ARBA" id="ARBA00022840"/>
    </source>
</evidence>
<protein>
    <submittedName>
        <fullName evidence="10">Uncharacterized protein</fullName>
    </submittedName>
</protein>